<evidence type="ECO:0000313" key="2">
    <source>
        <dbReference type="Proteomes" id="UP000616151"/>
    </source>
</evidence>
<gene>
    <name evidence="1" type="ORF">JHL16_34380</name>
</gene>
<protein>
    <submittedName>
        <fullName evidence="1">TetR/AcrR family transcriptional regulator</fullName>
    </submittedName>
</protein>
<accession>A0ACC5RFX6</accession>
<proteinExistence type="predicted"/>
<reference evidence="1" key="1">
    <citation type="submission" date="2021-01" db="EMBL/GenBank/DDBJ databases">
        <authorList>
            <person name="Sun Q."/>
        </authorList>
    </citation>
    <scope>NUCLEOTIDE SEQUENCE</scope>
    <source>
        <strain evidence="1">YIM B02566</strain>
    </source>
</reference>
<name>A0ACC5RFX6_9HYPH</name>
<comment type="caution">
    <text evidence="1">The sequence shown here is derived from an EMBL/GenBank/DDBJ whole genome shotgun (WGS) entry which is preliminary data.</text>
</comment>
<evidence type="ECO:0000313" key="1">
    <source>
        <dbReference type="EMBL" id="MBK1871504.1"/>
    </source>
</evidence>
<sequence length="199" mass="21726">MSEPDTRQAIKDIALDLLVRNGYRGASFGDIAEELGITRANIHYHFGGKQALVEEVLEDYAQVTLVALRQVWSTENSSLGDKIEAMIGVSRKRFQHFNAAGESGQPWSLISRLRQDADLLSAKGRQMLDHFGSELLAIFAAALSTAAERGELAPNAQPDDAALILAAIADNAAPITLTEGGFERLETIYRGLKRMIEKS</sequence>
<dbReference type="EMBL" id="JAENHL010000008">
    <property type="protein sequence ID" value="MBK1871504.1"/>
    <property type="molecule type" value="Genomic_DNA"/>
</dbReference>
<organism evidence="1 2">
    <name type="scientific">Taklimakanibacter albus</name>
    <dbReference type="NCBI Taxonomy" id="2800327"/>
    <lineage>
        <taxon>Bacteria</taxon>
        <taxon>Pseudomonadati</taxon>
        <taxon>Pseudomonadota</taxon>
        <taxon>Alphaproteobacteria</taxon>
        <taxon>Hyphomicrobiales</taxon>
        <taxon>Aestuariivirgaceae</taxon>
        <taxon>Taklimakanibacter</taxon>
    </lineage>
</organism>
<keyword evidence="2" id="KW-1185">Reference proteome</keyword>
<dbReference type="Proteomes" id="UP000616151">
    <property type="component" value="Unassembled WGS sequence"/>
</dbReference>